<evidence type="ECO:0000313" key="10">
    <source>
        <dbReference type="Proteomes" id="UP000269019"/>
    </source>
</evidence>
<reference evidence="9 10" key="1">
    <citation type="submission" date="2018-11" db="EMBL/GenBank/DDBJ databases">
        <authorList>
            <person name="Kleinhagauer T."/>
            <person name="Glaeser S.P."/>
            <person name="Spergser J."/>
            <person name="Ruckert C."/>
            <person name="Kaempfer P."/>
            <person name="Busse H.-J."/>
        </authorList>
    </citation>
    <scope>NUCLEOTIDE SEQUENCE [LARGE SCALE GENOMIC DNA]</scope>
    <source>
        <strain evidence="9 10">200CH</strain>
    </source>
</reference>
<dbReference type="InterPro" id="IPR003416">
    <property type="entry name" value="MgtC/SapB/SrpB/YhiD_fam"/>
</dbReference>
<evidence type="ECO:0000259" key="8">
    <source>
        <dbReference type="Pfam" id="PF02308"/>
    </source>
</evidence>
<keyword evidence="5 7" id="KW-1133">Transmembrane helix</keyword>
<evidence type="ECO:0000256" key="3">
    <source>
        <dbReference type="ARBA" id="ARBA00022475"/>
    </source>
</evidence>
<dbReference type="EMBL" id="CP033896">
    <property type="protein sequence ID" value="AZA14702.1"/>
    <property type="molecule type" value="Genomic_DNA"/>
</dbReference>
<name>A0A3G6JA63_9CORY</name>
<evidence type="ECO:0000256" key="2">
    <source>
        <dbReference type="ARBA" id="ARBA00009298"/>
    </source>
</evidence>
<organism evidence="9 10">
    <name type="scientific">Corynebacterium choanae</name>
    <dbReference type="NCBI Taxonomy" id="1862358"/>
    <lineage>
        <taxon>Bacteria</taxon>
        <taxon>Bacillati</taxon>
        <taxon>Actinomycetota</taxon>
        <taxon>Actinomycetes</taxon>
        <taxon>Mycobacteriales</taxon>
        <taxon>Corynebacteriaceae</taxon>
        <taxon>Corynebacterium</taxon>
    </lineage>
</organism>
<dbReference type="Pfam" id="PF02308">
    <property type="entry name" value="MgtC"/>
    <property type="match status" value="1"/>
</dbReference>
<dbReference type="InterPro" id="IPR049177">
    <property type="entry name" value="MgtC_SapB_SrpB_YhiD_N"/>
</dbReference>
<keyword evidence="3" id="KW-1003">Cell membrane</keyword>
<sequence length="239" mass="25588">MNTLQTLFNFSHFSTELTCVGSAFVLCLLLGVERHMHLKDAGIKTHVLVGVGACVFTLVSAYGFNPDPSSIARFDPSRIAAQVVSGIGFLGAGVIFVNNDTVRGLTTAATVWVAAAVGMACGASMVPLAAVVTIMHYLLVFAVGPIMHRLPQRNGTNNLHIDYEVGRAIMPQILTLATNRGFTVSIANARASHDDEEPRVMHTDLELKGKQPIHLLTEAVASLEGVRDVRLADQPSDDL</sequence>
<feature type="transmembrane region" description="Helical" evidence="7">
    <location>
        <begin position="109"/>
        <end position="139"/>
    </location>
</feature>
<dbReference type="RefSeq" id="WP_123930395.1">
    <property type="nucleotide sequence ID" value="NZ_CP033896.1"/>
</dbReference>
<evidence type="ECO:0000256" key="6">
    <source>
        <dbReference type="ARBA" id="ARBA00023136"/>
    </source>
</evidence>
<dbReference type="AlphaFoldDB" id="A0A3G6JA63"/>
<evidence type="ECO:0000313" key="9">
    <source>
        <dbReference type="EMBL" id="AZA14702.1"/>
    </source>
</evidence>
<feature type="transmembrane region" description="Helical" evidence="7">
    <location>
        <begin position="12"/>
        <end position="31"/>
    </location>
</feature>
<dbReference type="OrthoDB" id="9811198at2"/>
<protein>
    <submittedName>
        <fullName evidence="9">Putative Mg(2+) transport ATPase</fullName>
    </submittedName>
</protein>
<dbReference type="GO" id="GO:0005886">
    <property type="term" value="C:plasma membrane"/>
    <property type="evidence" value="ECO:0007669"/>
    <property type="project" value="UniProtKB-SubCell"/>
</dbReference>
<evidence type="ECO:0000256" key="7">
    <source>
        <dbReference type="SAM" id="Phobius"/>
    </source>
</evidence>
<evidence type="ECO:0000256" key="4">
    <source>
        <dbReference type="ARBA" id="ARBA00022692"/>
    </source>
</evidence>
<dbReference type="KEGG" id="ccho:CCHOA_11655"/>
<dbReference type="Proteomes" id="UP000269019">
    <property type="component" value="Chromosome"/>
</dbReference>
<dbReference type="PANTHER" id="PTHR33778">
    <property type="entry name" value="PROTEIN MGTC"/>
    <property type="match status" value="1"/>
</dbReference>
<evidence type="ECO:0000256" key="1">
    <source>
        <dbReference type="ARBA" id="ARBA00004651"/>
    </source>
</evidence>
<comment type="subcellular location">
    <subcellularLocation>
        <location evidence="1">Cell membrane</location>
        <topology evidence="1">Multi-pass membrane protein</topology>
    </subcellularLocation>
</comment>
<comment type="similarity">
    <text evidence="2">Belongs to the MgtC/SapB family.</text>
</comment>
<dbReference type="PRINTS" id="PR01837">
    <property type="entry name" value="MGTCSAPBPROT"/>
</dbReference>
<dbReference type="PANTHER" id="PTHR33778:SF1">
    <property type="entry name" value="MAGNESIUM TRANSPORTER YHID-RELATED"/>
    <property type="match status" value="1"/>
</dbReference>
<evidence type="ECO:0000256" key="5">
    <source>
        <dbReference type="ARBA" id="ARBA00022989"/>
    </source>
</evidence>
<keyword evidence="4 7" id="KW-0812">Transmembrane</keyword>
<feature type="domain" description="MgtC/SapB/SrpB/YhiD N-terminal" evidence="8">
    <location>
        <begin position="22"/>
        <end position="146"/>
    </location>
</feature>
<proteinExistence type="inferred from homology"/>
<keyword evidence="10" id="KW-1185">Reference proteome</keyword>
<accession>A0A3G6JA63</accession>
<feature type="transmembrane region" description="Helical" evidence="7">
    <location>
        <begin position="43"/>
        <end position="64"/>
    </location>
</feature>
<gene>
    <name evidence="9" type="ORF">CCHOA_11655</name>
</gene>
<feature type="transmembrane region" description="Helical" evidence="7">
    <location>
        <begin position="79"/>
        <end position="97"/>
    </location>
</feature>
<keyword evidence="6 7" id="KW-0472">Membrane</keyword>